<keyword evidence="4" id="KW-0489">Methyltransferase</keyword>
<feature type="compositionally biased region" description="Basic and acidic residues" evidence="2">
    <location>
        <begin position="273"/>
        <end position="285"/>
    </location>
</feature>
<comment type="caution">
    <text evidence="4">The sequence shown here is derived from an EMBL/GenBank/DDBJ whole genome shotgun (WGS) entry which is preliminary data.</text>
</comment>
<feature type="domain" description="DNA methylase adenine-specific" evidence="3">
    <location>
        <begin position="282"/>
        <end position="420"/>
    </location>
</feature>
<dbReference type="PRINTS" id="PR00507">
    <property type="entry name" value="N12N6MTFRASE"/>
</dbReference>
<dbReference type="EMBL" id="BOOP01000015">
    <property type="protein sequence ID" value="GII38710.1"/>
    <property type="molecule type" value="Genomic_DNA"/>
</dbReference>
<feature type="region of interest" description="Disordered" evidence="2">
    <location>
        <begin position="223"/>
        <end position="294"/>
    </location>
</feature>
<name>A0A8J3U5Q6_9ACTN</name>
<evidence type="ECO:0000256" key="2">
    <source>
        <dbReference type="SAM" id="MobiDB-lite"/>
    </source>
</evidence>
<organism evidence="4 5">
    <name type="scientific">Planotetraspora phitsanulokensis</name>
    <dbReference type="NCBI Taxonomy" id="575192"/>
    <lineage>
        <taxon>Bacteria</taxon>
        <taxon>Bacillati</taxon>
        <taxon>Actinomycetota</taxon>
        <taxon>Actinomycetes</taxon>
        <taxon>Streptosporangiales</taxon>
        <taxon>Streptosporangiaceae</taxon>
        <taxon>Planotetraspora</taxon>
    </lineage>
</organism>
<evidence type="ECO:0000259" key="3">
    <source>
        <dbReference type="Pfam" id="PF02384"/>
    </source>
</evidence>
<evidence type="ECO:0000313" key="4">
    <source>
        <dbReference type="EMBL" id="GII38710.1"/>
    </source>
</evidence>
<dbReference type="GO" id="GO:0032259">
    <property type="term" value="P:methylation"/>
    <property type="evidence" value="ECO:0007669"/>
    <property type="project" value="UniProtKB-KW"/>
</dbReference>
<dbReference type="InterPro" id="IPR002052">
    <property type="entry name" value="DNA_methylase_N6_adenine_CS"/>
</dbReference>
<proteinExistence type="predicted"/>
<protein>
    <submittedName>
        <fullName evidence="4">SAM-dependent methyltransferase</fullName>
    </submittedName>
</protein>
<dbReference type="AlphaFoldDB" id="A0A8J3U5Q6"/>
<dbReference type="SUPFAM" id="SSF53335">
    <property type="entry name" value="S-adenosyl-L-methionine-dependent methyltransferases"/>
    <property type="match status" value="1"/>
</dbReference>
<accession>A0A8J3U5Q6</accession>
<dbReference type="PANTHER" id="PTHR42998">
    <property type="entry name" value="TYPE I RESTRICTION ENZYME HINDVIIP M PROTEIN-RELATED"/>
    <property type="match status" value="1"/>
</dbReference>
<dbReference type="GO" id="GO:0008170">
    <property type="term" value="F:N-methyltransferase activity"/>
    <property type="evidence" value="ECO:0007669"/>
    <property type="project" value="InterPro"/>
</dbReference>
<dbReference type="InterPro" id="IPR003356">
    <property type="entry name" value="DNA_methylase_A-5"/>
</dbReference>
<dbReference type="RefSeq" id="WP_239116816.1">
    <property type="nucleotide sequence ID" value="NZ_BAABHI010000031.1"/>
</dbReference>
<dbReference type="Gene3D" id="3.40.50.150">
    <property type="entry name" value="Vaccinia Virus protein VP39"/>
    <property type="match status" value="1"/>
</dbReference>
<gene>
    <name evidence="4" type="ORF">Pph01_37130</name>
</gene>
<evidence type="ECO:0000313" key="5">
    <source>
        <dbReference type="Proteomes" id="UP000622547"/>
    </source>
</evidence>
<dbReference type="GO" id="GO:0003677">
    <property type="term" value="F:DNA binding"/>
    <property type="evidence" value="ECO:0007669"/>
    <property type="project" value="InterPro"/>
</dbReference>
<evidence type="ECO:0000256" key="1">
    <source>
        <dbReference type="ARBA" id="ARBA00022747"/>
    </source>
</evidence>
<dbReference type="PANTHER" id="PTHR42998:SF1">
    <property type="entry name" value="TYPE I RESTRICTION ENZYME HINDI METHYLASE SUBUNIT"/>
    <property type="match status" value="1"/>
</dbReference>
<dbReference type="InterPro" id="IPR029063">
    <property type="entry name" value="SAM-dependent_MTases_sf"/>
</dbReference>
<keyword evidence="5" id="KW-1185">Reference proteome</keyword>
<dbReference type="InterPro" id="IPR052916">
    <property type="entry name" value="Type-I_RE_MTase_Subunit"/>
</dbReference>
<sequence>MSLDATVNAGDIARMADVGRAAVSNWRRRYDDFPEPVGGTTSSPLFSLPEVEAWLRRNNKTFEVSVADRVWQRLRTSADDLHLGDLLGQAGAFLLYTLREPDGLRRLAGGPGLPARLAEAVAAATPDLPVRPGAPGHADGRAEIWAEDAGLIGPLGELAAAHGPAEAFELLCERYVEAHSRRLSITRTDVAELMARLACSEGGSVLDPACGMGTLLLAVKEARRGRSDAAPPGGEPVDEPVAPGSPSLPGQEPRPRSQDPTLPGPGAMSPGEAVHETHETHESRKAPRAPELLGQDSGETVALLATLRLLLRGEHARVVAGDSLRDDGFPGALADAVVCDPPFNERAWGHEDLVGDPRWTYGMPPRGESELAWAQHCLAHVRPGGLVAVLMPAAAASRRSGRRIRANMLRAGAVRAVFSLGAGGPDLWLLRRPEPGERQPVTVLVATAGDDLTLVESAWAAHLTGAEPPGESRTVGIVDLLDDEVDLSPARHLSPRGDAGDFPAARDRFRDASAALVAVAAGSLGDLDAPGDAAGWDSPPATLAELVRAGLVTVRHSTLKAADEDGPDEGALPVLTAEDLARGGPPTGTAAPEDGLVTIADGDVVGSAMTARVIGSGGAVLGPQLTLFRVDPTRIDPEFLAGFLRFATAGRPHLGSSRVDARRARVPRLSLAEQSRYGQAFRRLLDLEDGLREAAAAGEALVRLGVEGLAAGHLRPGS</sequence>
<dbReference type="PROSITE" id="PS00092">
    <property type="entry name" value="N6_MTASE"/>
    <property type="match status" value="1"/>
</dbReference>
<dbReference type="GO" id="GO:0009307">
    <property type="term" value="P:DNA restriction-modification system"/>
    <property type="evidence" value="ECO:0007669"/>
    <property type="project" value="UniProtKB-KW"/>
</dbReference>
<dbReference type="Proteomes" id="UP000622547">
    <property type="component" value="Unassembled WGS sequence"/>
</dbReference>
<dbReference type="Pfam" id="PF02384">
    <property type="entry name" value="N6_Mtase"/>
    <property type="match status" value="1"/>
</dbReference>
<keyword evidence="4" id="KW-0808">Transferase</keyword>
<keyword evidence="1" id="KW-0680">Restriction system</keyword>
<reference evidence="4 5" key="1">
    <citation type="submission" date="2021-01" db="EMBL/GenBank/DDBJ databases">
        <title>Whole genome shotgun sequence of Planotetraspora phitsanulokensis NBRC 104273.</title>
        <authorList>
            <person name="Komaki H."/>
            <person name="Tamura T."/>
        </authorList>
    </citation>
    <scope>NUCLEOTIDE SEQUENCE [LARGE SCALE GENOMIC DNA]</scope>
    <source>
        <strain evidence="4 5">NBRC 104273</strain>
    </source>
</reference>